<dbReference type="EMBL" id="JACGWN010000002">
    <property type="protein sequence ID" value="KAL0460026.1"/>
    <property type="molecule type" value="Genomic_DNA"/>
</dbReference>
<organism evidence="2">
    <name type="scientific">Sesamum latifolium</name>
    <dbReference type="NCBI Taxonomy" id="2727402"/>
    <lineage>
        <taxon>Eukaryota</taxon>
        <taxon>Viridiplantae</taxon>
        <taxon>Streptophyta</taxon>
        <taxon>Embryophyta</taxon>
        <taxon>Tracheophyta</taxon>
        <taxon>Spermatophyta</taxon>
        <taxon>Magnoliopsida</taxon>
        <taxon>eudicotyledons</taxon>
        <taxon>Gunneridae</taxon>
        <taxon>Pentapetalae</taxon>
        <taxon>asterids</taxon>
        <taxon>lamiids</taxon>
        <taxon>Lamiales</taxon>
        <taxon>Pedaliaceae</taxon>
        <taxon>Sesamum</taxon>
    </lineage>
</organism>
<name>A0AAW2Y310_9LAMI</name>
<evidence type="ECO:0000256" key="1">
    <source>
        <dbReference type="SAM" id="MobiDB-lite"/>
    </source>
</evidence>
<feature type="region of interest" description="Disordered" evidence="1">
    <location>
        <begin position="1"/>
        <end position="90"/>
    </location>
</feature>
<dbReference type="AlphaFoldDB" id="A0AAW2Y310"/>
<protein>
    <submittedName>
        <fullName evidence="2">F-box protein</fullName>
    </submittedName>
</protein>
<evidence type="ECO:0000313" key="2">
    <source>
        <dbReference type="EMBL" id="KAL0460026.1"/>
    </source>
</evidence>
<reference evidence="2" key="1">
    <citation type="submission" date="2020-06" db="EMBL/GenBank/DDBJ databases">
        <authorList>
            <person name="Li T."/>
            <person name="Hu X."/>
            <person name="Zhang T."/>
            <person name="Song X."/>
            <person name="Zhang H."/>
            <person name="Dai N."/>
            <person name="Sheng W."/>
            <person name="Hou X."/>
            <person name="Wei L."/>
        </authorList>
    </citation>
    <scope>NUCLEOTIDE SEQUENCE</scope>
    <source>
        <strain evidence="2">KEN1</strain>
        <tissue evidence="2">Leaf</tissue>
    </source>
</reference>
<dbReference type="InterPro" id="IPR045283">
    <property type="entry name" value="AT3G44326-like"/>
</dbReference>
<dbReference type="PANTHER" id="PTHR33736:SF18">
    <property type="entry name" value="F-BOX DOMAIN-CONTAINING PROTEIN"/>
    <property type="match status" value="1"/>
</dbReference>
<proteinExistence type="predicted"/>
<feature type="compositionally biased region" description="Pro residues" evidence="1">
    <location>
        <begin position="68"/>
        <end position="89"/>
    </location>
</feature>
<sequence>MSSFPPPAPPPIRAEAPPPSSPPSVLILFNPTSSTGSTAPLSPPPPARPLNYSLYATTIASGRTFATPPGPPPPTPASATPSPPSPPPTVLSLLRRLPALRHHQASRQTRQQRLPDTVELISAVDIYYEDKLISSKVLVTETLSAWFLNTPFRLELLDPKETVPTPLKSDDGTLMARTEERLRVSWILIDPVKRRAVNPSRGGGGPSALLTDDIQVRYATVVGTAAGAGAVRGGGNLRGGGRRRGSAAERGKHVCRGDGREDCGWNGECGNFGGGDGGAAAAK</sequence>
<gene>
    <name evidence="2" type="ORF">Slati_0629800</name>
</gene>
<accession>A0AAW2Y310</accession>
<feature type="compositionally biased region" description="Low complexity" evidence="1">
    <location>
        <begin position="31"/>
        <end position="40"/>
    </location>
</feature>
<feature type="compositionally biased region" description="Pro residues" evidence="1">
    <location>
        <begin position="1"/>
        <end position="22"/>
    </location>
</feature>
<reference evidence="2" key="2">
    <citation type="journal article" date="2024" name="Plant">
        <title>Genomic evolution and insights into agronomic trait innovations of Sesamum species.</title>
        <authorList>
            <person name="Miao H."/>
            <person name="Wang L."/>
            <person name="Qu L."/>
            <person name="Liu H."/>
            <person name="Sun Y."/>
            <person name="Le M."/>
            <person name="Wang Q."/>
            <person name="Wei S."/>
            <person name="Zheng Y."/>
            <person name="Lin W."/>
            <person name="Duan Y."/>
            <person name="Cao H."/>
            <person name="Xiong S."/>
            <person name="Wang X."/>
            <person name="Wei L."/>
            <person name="Li C."/>
            <person name="Ma Q."/>
            <person name="Ju M."/>
            <person name="Zhao R."/>
            <person name="Li G."/>
            <person name="Mu C."/>
            <person name="Tian Q."/>
            <person name="Mei H."/>
            <person name="Zhang T."/>
            <person name="Gao T."/>
            <person name="Zhang H."/>
        </authorList>
    </citation>
    <scope>NUCLEOTIDE SEQUENCE</scope>
    <source>
        <strain evidence="2">KEN1</strain>
    </source>
</reference>
<dbReference type="PANTHER" id="PTHR33736">
    <property type="entry name" value="F-BOX PROTEIN-RELATED"/>
    <property type="match status" value="1"/>
</dbReference>
<comment type="caution">
    <text evidence="2">The sequence shown here is derived from an EMBL/GenBank/DDBJ whole genome shotgun (WGS) entry which is preliminary data.</text>
</comment>